<dbReference type="InParanoid" id="D1C9B3"/>
<protein>
    <submittedName>
        <fullName evidence="2">Formyl-CoA transferase</fullName>
        <ecNumber evidence="2">2.8.3.16</ecNumber>
    </submittedName>
</protein>
<dbReference type="Gene3D" id="3.30.1540.10">
    <property type="entry name" value="formyl-coa transferase, domain 3"/>
    <property type="match status" value="1"/>
</dbReference>
<dbReference type="GO" id="GO:0033608">
    <property type="term" value="F:formyl-CoA transferase activity"/>
    <property type="evidence" value="ECO:0007669"/>
    <property type="project" value="UniProtKB-EC"/>
</dbReference>
<reference evidence="3" key="1">
    <citation type="submission" date="2009-11" db="EMBL/GenBank/DDBJ databases">
        <title>The complete chromosome 2 of Sphaerobacter thermophilus DSM 20745.</title>
        <authorList>
            <person name="Lucas S."/>
            <person name="Copeland A."/>
            <person name="Lapidus A."/>
            <person name="Glavina del Rio T."/>
            <person name="Dalin E."/>
            <person name="Tice H."/>
            <person name="Bruce D."/>
            <person name="Goodwin L."/>
            <person name="Pitluck S."/>
            <person name="Kyrpides N."/>
            <person name="Mavromatis K."/>
            <person name="Ivanova N."/>
            <person name="Mikhailova N."/>
            <person name="LaButti K.M."/>
            <person name="Clum A."/>
            <person name="Sun H.I."/>
            <person name="Brettin T."/>
            <person name="Detter J.C."/>
            <person name="Han C."/>
            <person name="Larimer F."/>
            <person name="Land M."/>
            <person name="Hauser L."/>
            <person name="Markowitz V."/>
            <person name="Cheng J.F."/>
            <person name="Hugenholtz P."/>
            <person name="Woyke T."/>
            <person name="Wu D."/>
            <person name="Steenblock K."/>
            <person name="Schneider S."/>
            <person name="Pukall R."/>
            <person name="Goeker M."/>
            <person name="Klenk H.P."/>
            <person name="Eisen J.A."/>
        </authorList>
    </citation>
    <scope>NUCLEOTIDE SEQUENCE [LARGE SCALE GENOMIC DNA]</scope>
    <source>
        <strain evidence="3">ATCC 49802 / DSM 20745 / S 6022</strain>
    </source>
</reference>
<dbReference type="STRING" id="479434.Sthe_3003"/>
<dbReference type="eggNOG" id="COG1804">
    <property type="taxonomic scope" value="Bacteria"/>
</dbReference>
<dbReference type="OrthoDB" id="9780178at2"/>
<dbReference type="InterPro" id="IPR044855">
    <property type="entry name" value="CoA-Trfase_III_dom3_sf"/>
</dbReference>
<reference evidence="2 3" key="2">
    <citation type="journal article" date="2010" name="Stand. Genomic Sci.">
        <title>Complete genome sequence of Desulfohalobium retbaense type strain (HR(100)).</title>
        <authorList>
            <person name="Spring S."/>
            <person name="Nolan M."/>
            <person name="Lapidus A."/>
            <person name="Glavina Del Rio T."/>
            <person name="Copeland A."/>
            <person name="Tice H."/>
            <person name="Cheng J.F."/>
            <person name="Lucas S."/>
            <person name="Land M."/>
            <person name="Chen F."/>
            <person name="Bruce D."/>
            <person name="Goodwin L."/>
            <person name="Pitluck S."/>
            <person name="Ivanova N."/>
            <person name="Mavromatis K."/>
            <person name="Mikhailova N."/>
            <person name="Pati A."/>
            <person name="Chen A."/>
            <person name="Palaniappan K."/>
            <person name="Hauser L."/>
            <person name="Chang Y.J."/>
            <person name="Jeffries C.D."/>
            <person name="Munk C."/>
            <person name="Kiss H."/>
            <person name="Chain P."/>
            <person name="Han C."/>
            <person name="Brettin T."/>
            <person name="Detter J.C."/>
            <person name="Schuler E."/>
            <person name="Goker M."/>
            <person name="Rohde M."/>
            <person name="Bristow J."/>
            <person name="Eisen J.A."/>
            <person name="Markowitz V."/>
            <person name="Hugenholtz P."/>
            <person name="Kyrpides N.C."/>
            <person name="Klenk H.P."/>
        </authorList>
    </citation>
    <scope>NUCLEOTIDE SEQUENCE [LARGE SCALE GENOMIC DNA]</scope>
    <source>
        <strain evidence="3">ATCC 49802 / DSM 20745 / S 6022</strain>
    </source>
</reference>
<dbReference type="InterPro" id="IPR023606">
    <property type="entry name" value="CoA-Trfase_III_dom_1_sf"/>
</dbReference>
<proteinExistence type="predicted"/>
<keyword evidence="1 2" id="KW-0808">Transferase</keyword>
<dbReference type="EMBL" id="CP001824">
    <property type="protein sequence ID" value="ACZ40406.1"/>
    <property type="molecule type" value="Genomic_DNA"/>
</dbReference>
<accession>D1C9B3</accession>
<organism evidence="2 3">
    <name type="scientific">Sphaerobacter thermophilus (strain ATCC 49802 / DSM 20745 / KCCM 41009 / NCIMB 13125 / S 6022)</name>
    <dbReference type="NCBI Taxonomy" id="479434"/>
    <lineage>
        <taxon>Bacteria</taxon>
        <taxon>Pseudomonadati</taxon>
        <taxon>Thermomicrobiota</taxon>
        <taxon>Thermomicrobia</taxon>
        <taxon>Sphaerobacterales</taxon>
        <taxon>Sphaerobacterineae</taxon>
        <taxon>Sphaerobacteraceae</taxon>
        <taxon>Sphaerobacter</taxon>
    </lineage>
</organism>
<dbReference type="AlphaFoldDB" id="D1C9B3"/>
<sequence>MSGPFAGVRVLDLSRILSGPYCTMVLADFGAEVIKVERPGAGDDTRHWGPPFVGGESGYFLSINRNKKSITVDMSTPEGREIIYRLARTADVAIENFRPGTADRLGIGYERLRQENPSIIYCSISGFGQTGPYRDRPGYDALAQAMSGMMAITGEPDGPPMKHGMSIADIGAGMWAVFAIAAALYHRERTGEGQAIDVSLLDAQLSWLTYAAGNYFASGKNPGRYGSAHPNIVPYQPFATADGYIMLAVGNDRLWQQFCQAAGRPELADQPGFRTNAERVTNRADVVATVGAIMAQRTTAEWMELLERAGVPAGPINTVEQILHDPHVLAREMVVTLQHPTAGEVKTVGIPAKLSDTPGTVRSAPPLLGQHTDEVLAELGYDAAAIADLRERGIV</sequence>
<evidence type="ECO:0000313" key="3">
    <source>
        <dbReference type="Proteomes" id="UP000002027"/>
    </source>
</evidence>
<dbReference type="PANTHER" id="PTHR48207:SF3">
    <property type="entry name" value="SUCCINATE--HYDROXYMETHYLGLUTARATE COA-TRANSFERASE"/>
    <property type="match status" value="1"/>
</dbReference>
<keyword evidence="3" id="KW-1185">Reference proteome</keyword>
<gene>
    <name evidence="2" type="ordered locus">Sthe_3003</name>
</gene>
<dbReference type="InterPro" id="IPR050483">
    <property type="entry name" value="CoA-transferase_III_domain"/>
</dbReference>
<dbReference type="Gene3D" id="3.40.50.10540">
    <property type="entry name" value="Crotonobetainyl-coa:carnitine coa-transferase, domain 1"/>
    <property type="match status" value="1"/>
</dbReference>
<dbReference type="PANTHER" id="PTHR48207">
    <property type="entry name" value="SUCCINATE--HYDROXYMETHYLGLUTARATE COA-TRANSFERASE"/>
    <property type="match status" value="1"/>
</dbReference>
<dbReference type="SUPFAM" id="SSF89796">
    <property type="entry name" value="CoA-transferase family III (CaiB/BaiF)"/>
    <property type="match status" value="1"/>
</dbReference>
<dbReference type="InterPro" id="IPR003673">
    <property type="entry name" value="CoA-Trfase_fam_III"/>
</dbReference>
<dbReference type="HOGENOM" id="CLU_033975_0_0_0"/>
<evidence type="ECO:0000256" key="1">
    <source>
        <dbReference type="ARBA" id="ARBA00022679"/>
    </source>
</evidence>
<name>D1C9B3_SPHTD</name>
<dbReference type="EC" id="2.8.3.16" evidence="2"/>
<evidence type="ECO:0000313" key="2">
    <source>
        <dbReference type="EMBL" id="ACZ40406.1"/>
    </source>
</evidence>
<dbReference type="Proteomes" id="UP000002027">
    <property type="component" value="Chromosome 2"/>
</dbReference>
<dbReference type="KEGG" id="sti:Sthe_3003"/>
<dbReference type="Pfam" id="PF02515">
    <property type="entry name" value="CoA_transf_3"/>
    <property type="match status" value="1"/>
</dbReference>